<gene>
    <name evidence="1" type="ORF">HERILL_LOCUS11300</name>
</gene>
<dbReference type="AlphaFoldDB" id="A0A7R8UX41"/>
<reference evidence="1 2" key="1">
    <citation type="submission" date="2020-11" db="EMBL/GenBank/DDBJ databases">
        <authorList>
            <person name="Wallbank WR R."/>
            <person name="Pardo Diaz C."/>
            <person name="Kozak K."/>
            <person name="Martin S."/>
            <person name="Jiggins C."/>
            <person name="Moest M."/>
            <person name="Warren A I."/>
            <person name="Generalovic N T."/>
            <person name="Byers J.R.P. K."/>
            <person name="Montejo-Kovacevich G."/>
            <person name="Yen C E."/>
        </authorList>
    </citation>
    <scope>NUCLEOTIDE SEQUENCE [LARGE SCALE GENOMIC DNA]</scope>
</reference>
<dbReference type="InterPro" id="IPR036188">
    <property type="entry name" value="FAD/NAD-bd_sf"/>
</dbReference>
<dbReference type="OrthoDB" id="412005at2759"/>
<evidence type="ECO:0000313" key="2">
    <source>
        <dbReference type="Proteomes" id="UP000594454"/>
    </source>
</evidence>
<dbReference type="InParanoid" id="A0A7R8UX41"/>
<keyword evidence="2" id="KW-1185">Reference proteome</keyword>
<sequence length="715" mass="79504">MKDINIRSIPANAVYKNVVIIGNGPSGLALSYMLAGNWPYWKPDKITKHPDELLRARLNYADSNKSLVVQDLEALAEGLEGRSTNPVSLLLDSLEHPCADLGMELPSMLEYKANPNTQVDHIVLGKGPPGGSWHRMDPNLRTLSLAAWMSLPGYSFGDWEIEQHQKQESQLKLTQKPLDHRINGGDGDSGLRKQAIMNNTTPCEKCLELRTKPKPQEQIEDSNNLCLVNNNESEMGALCCKCTKETAQKPTILVSQCEKALAEEQTIDDDTNLIESVNSVETSTDDSLLKATIPVTRLPPRRNLSLKRQVSKEVQTRALVSRVAKYYEDYVKKVNLEKYFLNDTLVTMIAPIPDGCPMGKFKASRWIVYGFNKATSKTFCFVCKNVVLASGASDLPNRLGLRNEDYNVSWVKHELPQLESALEAFNDRERTQLKPVLVVGAGLSAADAVTICRSSDIPVIHVFRSRSAGLDKMLPENVYPEYHEVHRMMKDPSQTYENYMPLPEHRICDLVNGKDGIHHVTVEHITTGEQKTFEVSFCAILIGSRPDLRFTIPAIKCASLKGSPTSIIDSLNEKLEKSPEHLSIFGRKISWFKNICAKCKHLNICDWSRRNGAEYGRICNHVQGKVCDCNKSQTVSPETEVKTCPVDGSGLGLGVDPSKPIDCKSNQIAVDKYTYQVLRAPKGLYAMGPLVGDNFVRFIPGGALAITTALHKEND</sequence>
<protein>
    <submittedName>
        <fullName evidence="1">Uncharacterized protein</fullName>
    </submittedName>
</protein>
<dbReference type="InterPro" id="IPR029731">
    <property type="entry name" value="OSGIN1/2"/>
</dbReference>
<dbReference type="EMBL" id="LR899012">
    <property type="protein sequence ID" value="CAD7088699.1"/>
    <property type="molecule type" value="Genomic_DNA"/>
</dbReference>
<evidence type="ECO:0000313" key="1">
    <source>
        <dbReference type="EMBL" id="CAD7088699.1"/>
    </source>
</evidence>
<dbReference type="OMA" id="CKHINLT"/>
<dbReference type="PANTHER" id="PTHR15192">
    <property type="entry name" value="PROTEIN CBG05349"/>
    <property type="match status" value="1"/>
</dbReference>
<name>A0A7R8UX41_HERIL</name>
<dbReference type="Proteomes" id="UP000594454">
    <property type="component" value="Chromosome 4"/>
</dbReference>
<dbReference type="SUPFAM" id="SSF51905">
    <property type="entry name" value="FAD/NAD(P)-binding domain"/>
    <property type="match status" value="1"/>
</dbReference>
<dbReference type="PANTHER" id="PTHR15192:SF8">
    <property type="entry name" value="FAD_NAD(P)-BINDING DOMAIN-CONTAINING PROTEIN"/>
    <property type="match status" value="1"/>
</dbReference>
<dbReference type="Gene3D" id="3.50.50.60">
    <property type="entry name" value="FAD/NAD(P)-binding domain"/>
    <property type="match status" value="1"/>
</dbReference>
<organism evidence="1 2">
    <name type="scientific">Hermetia illucens</name>
    <name type="common">Black soldier fly</name>
    <dbReference type="NCBI Taxonomy" id="343691"/>
    <lineage>
        <taxon>Eukaryota</taxon>
        <taxon>Metazoa</taxon>
        <taxon>Ecdysozoa</taxon>
        <taxon>Arthropoda</taxon>
        <taxon>Hexapoda</taxon>
        <taxon>Insecta</taxon>
        <taxon>Pterygota</taxon>
        <taxon>Neoptera</taxon>
        <taxon>Endopterygota</taxon>
        <taxon>Diptera</taxon>
        <taxon>Brachycera</taxon>
        <taxon>Stratiomyomorpha</taxon>
        <taxon>Stratiomyidae</taxon>
        <taxon>Hermetiinae</taxon>
        <taxon>Hermetia</taxon>
    </lineage>
</organism>
<proteinExistence type="predicted"/>
<accession>A0A7R8UX41</accession>